<feature type="binding site" evidence="8">
    <location>
        <position position="422"/>
    </location>
    <ligand>
        <name>Zn(2+)</name>
        <dbReference type="ChEBI" id="CHEBI:29105"/>
        <label>1</label>
    </ligand>
</feature>
<name>A0AAE3YGG3_9MICC</name>
<feature type="binding site" evidence="8">
    <location>
        <position position="431"/>
    </location>
    <ligand>
        <name>Zn(2+)</name>
        <dbReference type="ChEBI" id="CHEBI:29105"/>
        <label>2</label>
    </ligand>
</feature>
<keyword evidence="7 8" id="KW-0238">DNA-binding</keyword>
<keyword evidence="3 8" id="KW-0479">Metal-binding</keyword>
<comment type="caution">
    <text evidence="8">As this protein does not have any detectable helicase domains, it probably does not have helicase activity.</text>
</comment>
<evidence type="ECO:0000256" key="6">
    <source>
        <dbReference type="ARBA" id="ARBA00022840"/>
    </source>
</evidence>
<keyword evidence="1 8" id="KW-0639">Primosome</keyword>
<keyword evidence="11" id="KW-1185">Reference proteome</keyword>
<dbReference type="InterPro" id="IPR027417">
    <property type="entry name" value="P-loop_NTPase"/>
</dbReference>
<keyword evidence="6 8" id="KW-0067">ATP-binding</keyword>
<evidence type="ECO:0000256" key="1">
    <source>
        <dbReference type="ARBA" id="ARBA00022515"/>
    </source>
</evidence>
<evidence type="ECO:0000256" key="3">
    <source>
        <dbReference type="ARBA" id="ARBA00022723"/>
    </source>
</evidence>
<evidence type="ECO:0000259" key="9">
    <source>
        <dbReference type="Pfam" id="PF17764"/>
    </source>
</evidence>
<evidence type="ECO:0000256" key="7">
    <source>
        <dbReference type="ARBA" id="ARBA00023125"/>
    </source>
</evidence>
<dbReference type="GO" id="GO:0006270">
    <property type="term" value="P:DNA replication initiation"/>
    <property type="evidence" value="ECO:0007669"/>
    <property type="project" value="TreeGrafter"/>
</dbReference>
<dbReference type="GO" id="GO:0006310">
    <property type="term" value="P:DNA recombination"/>
    <property type="evidence" value="ECO:0007669"/>
    <property type="project" value="InterPro"/>
</dbReference>
<organism evidence="10 11">
    <name type="scientific">Falsarthrobacter nasiphocae</name>
    <dbReference type="NCBI Taxonomy" id="189863"/>
    <lineage>
        <taxon>Bacteria</taxon>
        <taxon>Bacillati</taxon>
        <taxon>Actinomycetota</taxon>
        <taxon>Actinomycetes</taxon>
        <taxon>Micrococcales</taxon>
        <taxon>Micrococcaceae</taxon>
        <taxon>Falsarthrobacter</taxon>
    </lineage>
</organism>
<reference evidence="10" key="1">
    <citation type="submission" date="2023-07" db="EMBL/GenBank/DDBJ databases">
        <title>Sequencing the genomes of 1000 actinobacteria strains.</title>
        <authorList>
            <person name="Klenk H.-P."/>
        </authorList>
    </citation>
    <scope>NUCLEOTIDE SEQUENCE</scope>
    <source>
        <strain evidence="10">DSM 13988</strain>
    </source>
</reference>
<keyword evidence="2 8" id="KW-0235">DNA replication</keyword>
<comment type="function">
    <text evidence="8">Initiates the restart of stalled replication forks, which reloads the replicative helicase on sites other than the origin of replication. Recognizes and binds to abandoned replication forks and remodels them to uncover a helicase loading site. Promotes assembly of the primosome at these replication forks.</text>
</comment>
<dbReference type="Gene3D" id="3.40.1440.60">
    <property type="entry name" value="PriA, 3(prime) DNA-binding domain"/>
    <property type="match status" value="1"/>
</dbReference>
<dbReference type="InterPro" id="IPR041222">
    <property type="entry name" value="PriA_3primeBD"/>
</dbReference>
<dbReference type="GO" id="GO:0043138">
    <property type="term" value="F:3'-5' DNA helicase activity"/>
    <property type="evidence" value="ECO:0007669"/>
    <property type="project" value="TreeGrafter"/>
</dbReference>
<dbReference type="GO" id="GO:0006269">
    <property type="term" value="P:DNA replication, synthesis of primer"/>
    <property type="evidence" value="ECO:0007669"/>
    <property type="project" value="UniProtKB-KW"/>
</dbReference>
<comment type="caution">
    <text evidence="10">The sequence shown here is derived from an EMBL/GenBank/DDBJ whole genome shotgun (WGS) entry which is preliminary data.</text>
</comment>
<keyword evidence="4 8" id="KW-0547">Nucleotide-binding</keyword>
<feature type="binding site" evidence="8">
    <location>
        <position position="419"/>
    </location>
    <ligand>
        <name>Zn(2+)</name>
        <dbReference type="ChEBI" id="CHEBI:29105"/>
        <label>1</label>
    </ligand>
</feature>
<feature type="binding site" evidence="8">
    <location>
        <position position="463"/>
    </location>
    <ligand>
        <name>Zn(2+)</name>
        <dbReference type="ChEBI" id="CHEBI:29105"/>
        <label>1</label>
    </ligand>
</feature>
<comment type="subunit">
    <text evidence="8">Component of the replication restart primosome.</text>
</comment>
<evidence type="ECO:0000256" key="2">
    <source>
        <dbReference type="ARBA" id="ARBA00022705"/>
    </source>
</evidence>
<keyword evidence="10" id="KW-0378">Hydrolase</keyword>
<dbReference type="InterPro" id="IPR042115">
    <property type="entry name" value="PriA_3primeBD_sf"/>
</dbReference>
<feature type="binding site" evidence="8">
    <location>
        <position position="448"/>
    </location>
    <ligand>
        <name>Zn(2+)</name>
        <dbReference type="ChEBI" id="CHEBI:29105"/>
        <label>2</label>
    </ligand>
</feature>
<comment type="similarity">
    <text evidence="8">Belongs to the helicase family. PriA subfamily.</text>
</comment>
<dbReference type="InterPro" id="IPR005259">
    <property type="entry name" value="PriA"/>
</dbReference>
<evidence type="ECO:0000256" key="4">
    <source>
        <dbReference type="ARBA" id="ARBA00022741"/>
    </source>
</evidence>
<evidence type="ECO:0000313" key="10">
    <source>
        <dbReference type="EMBL" id="MDR6892994.1"/>
    </source>
</evidence>
<dbReference type="Gene3D" id="3.40.50.300">
    <property type="entry name" value="P-loop containing nucleotide triphosphate hydrolases"/>
    <property type="match status" value="1"/>
</dbReference>
<dbReference type="PANTHER" id="PTHR30580">
    <property type="entry name" value="PRIMOSOMAL PROTEIN N"/>
    <property type="match status" value="1"/>
</dbReference>
<dbReference type="GO" id="GO:0003677">
    <property type="term" value="F:DNA binding"/>
    <property type="evidence" value="ECO:0007669"/>
    <property type="project" value="UniProtKB-UniRule"/>
</dbReference>
<feature type="binding site" evidence="8">
    <location>
        <position position="460"/>
    </location>
    <ligand>
        <name>Zn(2+)</name>
        <dbReference type="ChEBI" id="CHEBI:29105"/>
        <label>1</label>
    </ligand>
</feature>
<feature type="binding site" evidence="8">
    <location>
        <position position="451"/>
    </location>
    <ligand>
        <name>Zn(2+)</name>
        <dbReference type="ChEBI" id="CHEBI:29105"/>
        <label>2</label>
    </ligand>
</feature>
<dbReference type="GO" id="GO:0016787">
    <property type="term" value="F:hydrolase activity"/>
    <property type="evidence" value="ECO:0007669"/>
    <property type="project" value="UniProtKB-KW"/>
</dbReference>
<dbReference type="GO" id="GO:1990077">
    <property type="term" value="C:primosome complex"/>
    <property type="evidence" value="ECO:0007669"/>
    <property type="project" value="UniProtKB-UniRule"/>
</dbReference>
<dbReference type="Pfam" id="PF17764">
    <property type="entry name" value="PriA_3primeBD"/>
    <property type="match status" value="1"/>
</dbReference>
<dbReference type="GO" id="GO:0006302">
    <property type="term" value="P:double-strand break repair"/>
    <property type="evidence" value="ECO:0007669"/>
    <property type="project" value="InterPro"/>
</dbReference>
<dbReference type="GO" id="GO:0005524">
    <property type="term" value="F:ATP binding"/>
    <property type="evidence" value="ECO:0007669"/>
    <property type="project" value="UniProtKB-UniRule"/>
</dbReference>
<proteinExistence type="inferred from homology"/>
<evidence type="ECO:0000256" key="5">
    <source>
        <dbReference type="ARBA" id="ARBA00022833"/>
    </source>
</evidence>
<dbReference type="GO" id="GO:0008270">
    <property type="term" value="F:zinc ion binding"/>
    <property type="evidence" value="ECO:0007669"/>
    <property type="project" value="UniProtKB-UniRule"/>
</dbReference>
<protein>
    <recommendedName>
        <fullName evidence="8">Probable replication restart protein PriA</fullName>
    </recommendedName>
    <alternativeName>
        <fullName evidence="8">Putative ATP-dependent DNA helicase PriA</fullName>
    </alternativeName>
</protein>
<keyword evidence="5 8" id="KW-0862">Zinc</keyword>
<comment type="cofactor">
    <cofactor evidence="8">
        <name>Zn(2+)</name>
        <dbReference type="ChEBI" id="CHEBI:29105"/>
    </cofactor>
    <text evidence="8">Binds 2 zinc ions per subunit.</text>
</comment>
<evidence type="ECO:0000256" key="8">
    <source>
        <dbReference type="HAMAP-Rule" id="MF_00983"/>
    </source>
</evidence>
<feature type="binding site" evidence="8">
    <location>
        <position position="428"/>
    </location>
    <ligand>
        <name>Zn(2+)</name>
        <dbReference type="ChEBI" id="CHEBI:29105"/>
        <label>2</label>
    </ligand>
</feature>
<evidence type="ECO:0000313" key="11">
    <source>
        <dbReference type="Proteomes" id="UP001247307"/>
    </source>
</evidence>
<dbReference type="PANTHER" id="PTHR30580:SF0">
    <property type="entry name" value="PRIMOSOMAL PROTEIN N"/>
    <property type="match status" value="1"/>
</dbReference>
<sequence>MEREPALFDAAREPEPRTRRLAADAAETDPVARVWVEAQVPQLDRVFEYIVPETLSSDAIPGAKVRVVLGGQQVNGWIVSREAEPETEHALRPLKRVLSPHPIMTPELLGFLTTVAHRQMGLVSDLMRLAVPPRVAGVDSAFQPQTARLPLGRVRPEPWALPEPGALESTDLRSFPDGQAFLASLASGGSPRAVAVLPRAQATCLIGAVEACVRSGRRAVVVVPDHRRLQELDAALSEALGTHAASGSEDALFARLSADDPPTLRYRSYLRAVYQDVDVVIGTRAAAYAPLRGVGLVALWDDGDASLLERRAPYAHVRDVLVAKAVEAGAAFLCAGQTPTSEGLRLTEIGWARLLEHRPGPGGRPRVVASGSEFEAARDRLAQAARIPSVAFQAARRSLERGPVLVHVARAGYSPVVKCSSCFERALCPTCQGPLVVTASAGEKRFECSWCARRPEGLECSHCGGTRFYQPVAGALRTAEELGRAFPGVRVVSSSGSSIREEVPDESALVVATPGAEPRVLAAGGAEAGYAGALILDAEASLARDSLHALEEALRRWFRVMALVRPDGDVVATVQETAALNALVSYDPTPAILRDVRQRAELGLPPSVRAVTLTGSEAGVAEFWGRVRRELDADGPLAREPRVIGPAPAPVEPADDPGEDALWRLLVLFGYQDAPRVSAAVRARRLLDATAHKRERIRVRCDPPEIL</sequence>
<dbReference type="EMBL" id="JAVDUI010000001">
    <property type="protein sequence ID" value="MDR6892994.1"/>
    <property type="molecule type" value="Genomic_DNA"/>
</dbReference>
<feature type="domain" description="Primosomal protein N' 3' DNA-binding" evidence="9">
    <location>
        <begin position="39"/>
        <end position="132"/>
    </location>
</feature>
<dbReference type="Proteomes" id="UP001247307">
    <property type="component" value="Unassembled WGS sequence"/>
</dbReference>
<dbReference type="AlphaFoldDB" id="A0AAE3YGG3"/>
<gene>
    <name evidence="8" type="primary">priA</name>
    <name evidence="10" type="ORF">J2S35_001934</name>
</gene>
<accession>A0AAE3YGG3</accession>
<dbReference type="HAMAP" id="MF_00983">
    <property type="entry name" value="PriA"/>
    <property type="match status" value="1"/>
</dbReference>
<dbReference type="RefSeq" id="WP_309852904.1">
    <property type="nucleotide sequence ID" value="NZ_BAAAIU010000004.1"/>
</dbReference>